<dbReference type="InterPro" id="IPR013324">
    <property type="entry name" value="RNA_pol_sigma_r3/r4-like"/>
</dbReference>
<keyword evidence="8" id="KW-1185">Reference proteome</keyword>
<comment type="similarity">
    <text evidence="1">Belongs to the sigma-70 factor family. ECF subfamily.</text>
</comment>
<feature type="domain" description="RNA polymerase sigma-70 region 2" evidence="5">
    <location>
        <begin position="23"/>
        <end position="91"/>
    </location>
</feature>
<dbReference type="Pfam" id="PF04542">
    <property type="entry name" value="Sigma70_r2"/>
    <property type="match status" value="1"/>
</dbReference>
<dbReference type="EMBL" id="CP034248">
    <property type="protein sequence ID" value="AZK46617.1"/>
    <property type="molecule type" value="Genomic_DNA"/>
</dbReference>
<evidence type="ECO:0000256" key="3">
    <source>
        <dbReference type="ARBA" id="ARBA00023082"/>
    </source>
</evidence>
<keyword evidence="3" id="KW-0731">Sigma factor</keyword>
<evidence type="ECO:0000313" key="7">
    <source>
        <dbReference type="EMBL" id="AZK46617.1"/>
    </source>
</evidence>
<evidence type="ECO:0000259" key="5">
    <source>
        <dbReference type="Pfam" id="PF04542"/>
    </source>
</evidence>
<accession>A0A3S8RV61</accession>
<evidence type="ECO:0000256" key="1">
    <source>
        <dbReference type="ARBA" id="ARBA00010641"/>
    </source>
</evidence>
<reference evidence="7 8" key="1">
    <citation type="submission" date="2018-11" db="EMBL/GenBank/DDBJ databases">
        <title>Genome sequencing of Paenibacillus lentus DSM25539(T).</title>
        <authorList>
            <person name="Kook J.-K."/>
            <person name="Park S.-N."/>
            <person name="Lim Y.K."/>
        </authorList>
    </citation>
    <scope>NUCLEOTIDE SEQUENCE [LARGE SCALE GENOMIC DNA]</scope>
    <source>
        <strain evidence="7 8">DSM 25539</strain>
    </source>
</reference>
<dbReference type="PANTHER" id="PTHR43133:SF62">
    <property type="entry name" value="RNA POLYMERASE SIGMA FACTOR SIGZ"/>
    <property type="match status" value="1"/>
</dbReference>
<dbReference type="GO" id="GO:0006352">
    <property type="term" value="P:DNA-templated transcription initiation"/>
    <property type="evidence" value="ECO:0007669"/>
    <property type="project" value="InterPro"/>
</dbReference>
<keyword evidence="2" id="KW-0805">Transcription regulation</keyword>
<name>A0A3S8RV61_9BACL</name>
<dbReference type="Gene3D" id="1.10.1740.10">
    <property type="match status" value="1"/>
</dbReference>
<protein>
    <submittedName>
        <fullName evidence="7">Sigma-70 family RNA polymerase sigma factor</fullName>
    </submittedName>
</protein>
<dbReference type="Proteomes" id="UP000273145">
    <property type="component" value="Chromosome"/>
</dbReference>
<dbReference type="CDD" id="cd06171">
    <property type="entry name" value="Sigma70_r4"/>
    <property type="match status" value="1"/>
</dbReference>
<dbReference type="GO" id="GO:0016987">
    <property type="term" value="F:sigma factor activity"/>
    <property type="evidence" value="ECO:0007669"/>
    <property type="project" value="UniProtKB-KW"/>
</dbReference>
<dbReference type="NCBIfam" id="TIGR02937">
    <property type="entry name" value="sigma70-ECF"/>
    <property type="match status" value="1"/>
</dbReference>
<keyword evidence="4" id="KW-0804">Transcription</keyword>
<dbReference type="Gene3D" id="1.10.10.10">
    <property type="entry name" value="Winged helix-like DNA-binding domain superfamily/Winged helix DNA-binding domain"/>
    <property type="match status" value="1"/>
</dbReference>
<proteinExistence type="inferred from homology"/>
<dbReference type="InterPro" id="IPR039425">
    <property type="entry name" value="RNA_pol_sigma-70-like"/>
</dbReference>
<evidence type="ECO:0000256" key="2">
    <source>
        <dbReference type="ARBA" id="ARBA00023015"/>
    </source>
</evidence>
<evidence type="ECO:0000256" key="4">
    <source>
        <dbReference type="ARBA" id="ARBA00023163"/>
    </source>
</evidence>
<feature type="domain" description="RNA polymerase sigma factor 70 region 4 type 2" evidence="6">
    <location>
        <begin position="126"/>
        <end position="172"/>
    </location>
</feature>
<evidence type="ECO:0000313" key="8">
    <source>
        <dbReference type="Proteomes" id="UP000273145"/>
    </source>
</evidence>
<evidence type="ECO:0000259" key="6">
    <source>
        <dbReference type="Pfam" id="PF08281"/>
    </source>
</evidence>
<sequence>MKESPECWLAEIAEGSVSAFGRFYDAYAPMVYRLAEQCMKDAAEAEDVCQDVFMEVMDKAGSYNPARGSVEAWLAVRTRSRVIDRLRKQQRWTIAEEWVIDREADILWSSGMESAEYEALRKWEKEQLKQAMLAIPPLQRMALHGSYIEQLSHREIAEYMKKPVGTVKSLIRYGIRNLRRHLDEMHLSKLEGGVELYGQEKLQK</sequence>
<dbReference type="InterPro" id="IPR014284">
    <property type="entry name" value="RNA_pol_sigma-70_dom"/>
</dbReference>
<gene>
    <name evidence="7" type="ORF">EIM92_11020</name>
</gene>
<dbReference type="InterPro" id="IPR013325">
    <property type="entry name" value="RNA_pol_sigma_r2"/>
</dbReference>
<dbReference type="SUPFAM" id="SSF88946">
    <property type="entry name" value="Sigma2 domain of RNA polymerase sigma factors"/>
    <property type="match status" value="1"/>
</dbReference>
<organism evidence="7 8">
    <name type="scientific">Paenibacillus lentus</name>
    <dbReference type="NCBI Taxonomy" id="1338368"/>
    <lineage>
        <taxon>Bacteria</taxon>
        <taxon>Bacillati</taxon>
        <taxon>Bacillota</taxon>
        <taxon>Bacilli</taxon>
        <taxon>Bacillales</taxon>
        <taxon>Paenibacillaceae</taxon>
        <taxon>Paenibacillus</taxon>
    </lineage>
</organism>
<dbReference type="KEGG" id="plen:EIM92_11020"/>
<dbReference type="SUPFAM" id="SSF88659">
    <property type="entry name" value="Sigma3 and sigma4 domains of RNA polymerase sigma factors"/>
    <property type="match status" value="1"/>
</dbReference>
<dbReference type="InterPro" id="IPR013249">
    <property type="entry name" value="RNA_pol_sigma70_r4_t2"/>
</dbReference>
<dbReference type="InterPro" id="IPR007627">
    <property type="entry name" value="RNA_pol_sigma70_r2"/>
</dbReference>
<dbReference type="Pfam" id="PF08281">
    <property type="entry name" value="Sigma70_r4_2"/>
    <property type="match status" value="1"/>
</dbReference>
<dbReference type="PANTHER" id="PTHR43133">
    <property type="entry name" value="RNA POLYMERASE ECF-TYPE SIGMA FACTO"/>
    <property type="match status" value="1"/>
</dbReference>
<dbReference type="OrthoDB" id="9784272at2"/>
<dbReference type="GO" id="GO:0003677">
    <property type="term" value="F:DNA binding"/>
    <property type="evidence" value="ECO:0007669"/>
    <property type="project" value="InterPro"/>
</dbReference>
<dbReference type="InterPro" id="IPR036388">
    <property type="entry name" value="WH-like_DNA-bd_sf"/>
</dbReference>
<dbReference type="AlphaFoldDB" id="A0A3S8RV61"/>
<dbReference type="RefSeq" id="WP_125082669.1">
    <property type="nucleotide sequence ID" value="NZ_CP034248.1"/>
</dbReference>